<dbReference type="InterPro" id="IPR023210">
    <property type="entry name" value="NADP_OxRdtase_dom"/>
</dbReference>
<evidence type="ECO:0000259" key="1">
    <source>
        <dbReference type="Pfam" id="PF00248"/>
    </source>
</evidence>
<dbReference type="Proteomes" id="UP001231362">
    <property type="component" value="Unassembled WGS sequence"/>
</dbReference>
<evidence type="ECO:0000313" key="3">
    <source>
        <dbReference type="Proteomes" id="UP001231362"/>
    </source>
</evidence>
<proteinExistence type="predicted"/>
<dbReference type="InterPro" id="IPR036812">
    <property type="entry name" value="NAD(P)_OxRdtase_dom_sf"/>
</dbReference>
<organism evidence="2 3">
    <name type="scientific">Anoxybacillus andreesenii</name>
    <dbReference type="NCBI Taxonomy" id="1325932"/>
    <lineage>
        <taxon>Bacteria</taxon>
        <taxon>Bacillati</taxon>
        <taxon>Bacillota</taxon>
        <taxon>Bacilli</taxon>
        <taxon>Bacillales</taxon>
        <taxon>Anoxybacillaceae</taxon>
        <taxon>Anoxybacillus</taxon>
    </lineage>
</organism>
<protein>
    <submittedName>
        <fullName evidence="2">Diketogulonate reductase-like aldo/keto reductase</fullName>
    </submittedName>
</protein>
<dbReference type="RefSeq" id="WP_307150343.1">
    <property type="nucleotide sequence ID" value="NZ_JAUSTU010000008.1"/>
</dbReference>
<comment type="caution">
    <text evidence="2">The sequence shown here is derived from an EMBL/GenBank/DDBJ whole genome shotgun (WGS) entry which is preliminary data.</text>
</comment>
<keyword evidence="3" id="KW-1185">Reference proteome</keyword>
<name>A0ABT9V4F2_9BACL</name>
<dbReference type="EMBL" id="JAUSTU010000008">
    <property type="protein sequence ID" value="MDQ0155819.1"/>
    <property type="molecule type" value="Genomic_DNA"/>
</dbReference>
<feature type="domain" description="NADP-dependent oxidoreductase" evidence="1">
    <location>
        <begin position="13"/>
        <end position="270"/>
    </location>
</feature>
<dbReference type="Pfam" id="PF00248">
    <property type="entry name" value="Aldo_ket_red"/>
    <property type="match status" value="1"/>
</dbReference>
<dbReference type="PANTHER" id="PTHR43638:SF3">
    <property type="entry name" value="ALDEHYDE REDUCTASE"/>
    <property type="match status" value="1"/>
</dbReference>
<evidence type="ECO:0000313" key="2">
    <source>
        <dbReference type="EMBL" id="MDQ0155819.1"/>
    </source>
</evidence>
<accession>A0ABT9V4F2</accession>
<dbReference type="SUPFAM" id="SSF51430">
    <property type="entry name" value="NAD(P)-linked oxidoreductase"/>
    <property type="match status" value="1"/>
</dbReference>
<dbReference type="PANTHER" id="PTHR43638">
    <property type="entry name" value="OXIDOREDUCTASE, ALDO/KETO REDUCTASE FAMILY PROTEIN"/>
    <property type="match status" value="1"/>
</dbReference>
<dbReference type="PIRSF" id="PIRSF000097">
    <property type="entry name" value="AKR"/>
    <property type="match status" value="1"/>
</dbReference>
<sequence length="282" mass="31683">MKKVKIAEREVFPIGLGTANLGDRADNFDQEVESIRSGLDRGVQVIDTAESYGEGNSEILVAHVIKLYKRENLFLVSKVLPNNASKKQIPISLDNSLKRLKTDYLDLYLLHWKGSVQIEETIEAMEQAKMQGKIKAWGVSNFDVNDMKNLLKLPNGHHCATNQVRYNLGDRGIDYDLVPMMKENSMPVMAYAPVARGDRLGADLTKQKVLLDISKKYNADVFQILLAWCIRNGQTIAIPQSSNLEHVINNVKAAHIQLIEEDLVKIDSVYPEPSVSEPLALW</sequence>
<dbReference type="InterPro" id="IPR020471">
    <property type="entry name" value="AKR"/>
</dbReference>
<gene>
    <name evidence="2" type="ORF">J2S07_002124</name>
</gene>
<reference evidence="2 3" key="1">
    <citation type="submission" date="2023-07" db="EMBL/GenBank/DDBJ databases">
        <title>Genomic Encyclopedia of Type Strains, Phase IV (KMG-IV): sequencing the most valuable type-strain genomes for metagenomic binning, comparative biology and taxonomic classification.</title>
        <authorList>
            <person name="Goeker M."/>
        </authorList>
    </citation>
    <scope>NUCLEOTIDE SEQUENCE [LARGE SCALE GENOMIC DNA]</scope>
    <source>
        <strain evidence="2 3">DSM 23948</strain>
    </source>
</reference>
<dbReference type="PRINTS" id="PR00069">
    <property type="entry name" value="ALDKETRDTASE"/>
</dbReference>
<dbReference type="Gene3D" id="3.20.20.100">
    <property type="entry name" value="NADP-dependent oxidoreductase domain"/>
    <property type="match status" value="1"/>
</dbReference>